<evidence type="ECO:0000313" key="2">
    <source>
        <dbReference type="EMBL" id="KAF5185674.1"/>
    </source>
</evidence>
<reference evidence="2 3" key="1">
    <citation type="submission" date="2020-06" db="EMBL/GenBank/DDBJ databases">
        <title>Transcriptomic and genomic resources for Thalictrum thalictroides and T. hernandezii: Facilitating candidate gene discovery in an emerging model plant lineage.</title>
        <authorList>
            <person name="Arias T."/>
            <person name="Riano-Pachon D.M."/>
            <person name="Di Stilio V.S."/>
        </authorList>
    </citation>
    <scope>NUCLEOTIDE SEQUENCE [LARGE SCALE GENOMIC DNA]</scope>
    <source>
        <strain evidence="3">cv. WT478/WT964</strain>
        <tissue evidence="2">Leaves</tissue>
    </source>
</reference>
<keyword evidence="3" id="KW-1185">Reference proteome</keyword>
<organism evidence="2 3">
    <name type="scientific">Thalictrum thalictroides</name>
    <name type="common">Rue-anemone</name>
    <name type="synonym">Anemone thalictroides</name>
    <dbReference type="NCBI Taxonomy" id="46969"/>
    <lineage>
        <taxon>Eukaryota</taxon>
        <taxon>Viridiplantae</taxon>
        <taxon>Streptophyta</taxon>
        <taxon>Embryophyta</taxon>
        <taxon>Tracheophyta</taxon>
        <taxon>Spermatophyta</taxon>
        <taxon>Magnoliopsida</taxon>
        <taxon>Ranunculales</taxon>
        <taxon>Ranunculaceae</taxon>
        <taxon>Thalictroideae</taxon>
        <taxon>Thalictrum</taxon>
    </lineage>
</organism>
<name>A0A7J6VKN6_THATH</name>
<feature type="region of interest" description="Disordered" evidence="1">
    <location>
        <begin position="193"/>
        <end position="218"/>
    </location>
</feature>
<feature type="region of interest" description="Disordered" evidence="1">
    <location>
        <begin position="1"/>
        <end position="23"/>
    </location>
</feature>
<sequence length="218" mass="22390">MTIAAGQGFGKVSPPTGQVDIHAPKACHSDKKSKKCRCANGRRSRHWTLGKGGYCAPGTERYKHWTLDKSLPGLGSGKNLSGLGISLMASGRRSRCSRIGSTWGNEGGCAAGMSVAWKWPLTAKAVAGRHGHNTKSGRHGHNTKSVAAGYGNQGLTMGCLAKSPAAGQGGTHVDVGKTAMSYATGQECMGHNGKTAKEASAGDGQHGQYAKEATAGDG</sequence>
<evidence type="ECO:0000256" key="1">
    <source>
        <dbReference type="SAM" id="MobiDB-lite"/>
    </source>
</evidence>
<dbReference type="AlphaFoldDB" id="A0A7J6VKN6"/>
<dbReference type="Proteomes" id="UP000554482">
    <property type="component" value="Unassembled WGS sequence"/>
</dbReference>
<gene>
    <name evidence="2" type="ORF">FRX31_024740</name>
</gene>
<comment type="caution">
    <text evidence="2">The sequence shown here is derived from an EMBL/GenBank/DDBJ whole genome shotgun (WGS) entry which is preliminary data.</text>
</comment>
<accession>A0A7J6VKN6</accession>
<protein>
    <submittedName>
        <fullName evidence="2">Uncharacterized protein</fullName>
    </submittedName>
</protein>
<dbReference type="EMBL" id="JABWDY010030371">
    <property type="protein sequence ID" value="KAF5185674.1"/>
    <property type="molecule type" value="Genomic_DNA"/>
</dbReference>
<proteinExistence type="predicted"/>
<evidence type="ECO:0000313" key="3">
    <source>
        <dbReference type="Proteomes" id="UP000554482"/>
    </source>
</evidence>